<dbReference type="GO" id="GO:0043657">
    <property type="term" value="C:host cell"/>
    <property type="evidence" value="ECO:0007669"/>
    <property type="project" value="UniProtKB-SubCell"/>
</dbReference>
<evidence type="ECO:0000313" key="8">
    <source>
        <dbReference type="Proteomes" id="UP000054549"/>
    </source>
</evidence>
<reference evidence="7 8" key="1">
    <citation type="submission" date="2014-04" db="EMBL/GenBank/DDBJ databases">
        <title>Evolutionary Origins and Diversification of the Mycorrhizal Mutualists.</title>
        <authorList>
            <consortium name="DOE Joint Genome Institute"/>
            <consortium name="Mycorrhizal Genomics Consortium"/>
            <person name="Kohler A."/>
            <person name="Kuo A."/>
            <person name="Nagy L.G."/>
            <person name="Floudas D."/>
            <person name="Copeland A."/>
            <person name="Barry K.W."/>
            <person name="Cichocki N."/>
            <person name="Veneault-Fourrey C."/>
            <person name="LaButti K."/>
            <person name="Lindquist E.A."/>
            <person name="Lipzen A."/>
            <person name="Lundell T."/>
            <person name="Morin E."/>
            <person name="Murat C."/>
            <person name="Riley R."/>
            <person name="Ohm R."/>
            <person name="Sun H."/>
            <person name="Tunlid A."/>
            <person name="Henrissat B."/>
            <person name="Grigoriev I.V."/>
            <person name="Hibbett D.S."/>
            <person name="Martin F."/>
        </authorList>
    </citation>
    <scope>NUCLEOTIDE SEQUENCE [LARGE SCALE GENOMIC DNA]</scope>
    <source>
        <strain evidence="7 8">Koide BX008</strain>
    </source>
</reference>
<name>A0A0C2X138_AMAMK</name>
<accession>A0A0C2X138</accession>
<feature type="signal peptide" evidence="5">
    <location>
        <begin position="1"/>
        <end position="19"/>
    </location>
</feature>
<dbReference type="GO" id="GO:0005576">
    <property type="term" value="C:extracellular region"/>
    <property type="evidence" value="ECO:0007669"/>
    <property type="project" value="UniProtKB-SubCell"/>
</dbReference>
<dbReference type="PANTHER" id="PTHR33129:SF1">
    <property type="entry name" value="ATP-BINDING PROTEIN"/>
    <property type="match status" value="1"/>
</dbReference>
<evidence type="ECO:0000256" key="4">
    <source>
        <dbReference type="SAM" id="MobiDB-lite"/>
    </source>
</evidence>
<evidence type="ECO:0000313" key="7">
    <source>
        <dbReference type="EMBL" id="KIL62851.1"/>
    </source>
</evidence>
<dbReference type="PANTHER" id="PTHR33129">
    <property type="entry name" value="PROTEIN KINASE DOMAIN-CONTAINING PROTEIN-RELATED"/>
    <property type="match status" value="1"/>
</dbReference>
<organism evidence="7 8">
    <name type="scientific">Amanita muscaria (strain Koide BX008)</name>
    <dbReference type="NCBI Taxonomy" id="946122"/>
    <lineage>
        <taxon>Eukaryota</taxon>
        <taxon>Fungi</taxon>
        <taxon>Dikarya</taxon>
        <taxon>Basidiomycota</taxon>
        <taxon>Agaricomycotina</taxon>
        <taxon>Agaricomycetes</taxon>
        <taxon>Agaricomycetidae</taxon>
        <taxon>Agaricales</taxon>
        <taxon>Pluteineae</taxon>
        <taxon>Amanitaceae</taxon>
        <taxon>Amanita</taxon>
    </lineage>
</organism>
<dbReference type="EMBL" id="KN818266">
    <property type="protein sequence ID" value="KIL62851.1"/>
    <property type="molecule type" value="Genomic_DNA"/>
</dbReference>
<dbReference type="AlphaFoldDB" id="A0A0C2X138"/>
<evidence type="ECO:0000256" key="5">
    <source>
        <dbReference type="SAM" id="SignalP"/>
    </source>
</evidence>
<keyword evidence="5" id="KW-0732">Signal</keyword>
<keyword evidence="8" id="KW-1185">Reference proteome</keyword>
<dbReference type="HOGENOM" id="CLU_016500_0_0_1"/>
<proteinExistence type="predicted"/>
<keyword evidence="3" id="KW-0964">Secreted</keyword>
<feature type="chain" id="PRO_5002158631" description="Crinkler effector protein N-terminal domain-containing protein" evidence="5">
    <location>
        <begin position="20"/>
        <end position="773"/>
    </location>
</feature>
<dbReference type="InterPro" id="IPR045379">
    <property type="entry name" value="Crinkler_N"/>
</dbReference>
<evidence type="ECO:0000259" key="6">
    <source>
        <dbReference type="Pfam" id="PF20147"/>
    </source>
</evidence>
<feature type="domain" description="Crinkler effector protein N-terminal" evidence="6">
    <location>
        <begin position="36"/>
        <end position="131"/>
    </location>
</feature>
<feature type="compositionally biased region" description="Acidic residues" evidence="4">
    <location>
        <begin position="257"/>
        <end position="284"/>
    </location>
</feature>
<evidence type="ECO:0000256" key="1">
    <source>
        <dbReference type="ARBA" id="ARBA00004340"/>
    </source>
</evidence>
<gene>
    <name evidence="7" type="ORF">M378DRAFT_165314</name>
</gene>
<evidence type="ECO:0000256" key="2">
    <source>
        <dbReference type="ARBA" id="ARBA00004613"/>
    </source>
</evidence>
<dbReference type="Proteomes" id="UP000054549">
    <property type="component" value="Unassembled WGS sequence"/>
</dbReference>
<comment type="subcellular location">
    <subcellularLocation>
        <location evidence="1">Host cell</location>
    </subcellularLocation>
    <subcellularLocation>
        <location evidence="2">Secreted</location>
    </subcellularLocation>
</comment>
<sequence length="773" mass="86229">MFSFLSCFTSITMLSVTVPRPTVPYTGYHFEPRSLLELNCLVSGETYSRIFKVRIEASQAVADLKNAIKEEIKHTFQHVVADTLDLWKVSIPVDDNFHATIPDEKPLLPVDELSAVFTEAPVLKHLHVVVKVPTTDEPTTDKQPWLGEIHRKLWGKRELFGEIFRTVALTKDDFIKLQHQLQEQNPDRNSESYVAKNVLAIKSAFLHSRSTAPISFTAVSGSVVSPDIASNAPGLVPRLVFNASQGLTQPPFSDVHYDEDENEDENEDEDEDDDDDDDEDDDADAGTGNTMDSDPDPGHPGSSDSSYINSDAVSLSTGTTVIFPCTIQYMDLTVLKLVNSIRVPQLTLLRKEWGNMVDIFNEREKGTKGSAVFTGQPGIGKTCLLYSILIHCIIHAQPIMFQDTEGTVFIIDDDAVREIKGIPKIPGNDVLTLVDAEGACCQPDPSLLKASNLRILLTSLFFASIDITLERFRKTTHVCGLIPRTCFDAAASSKKLRAAKKEITVAIKETEELSKVIANVHTRATIHRAFQIRPSSPEDRDWNSCLIEAVSDWAFKKMMDALDQRSADAAYNLYCAIQWSPHSSGLRGKMFETQVHPFFRNITKPRTFIIHSLDDPSTTFDITFSSDTKYLTFGPIHRFSGQLASSVEKNKSCYLKPLSPVFPTFDSFLYRYGIPQSGCSPLIGLQVTTAAKHAISIKGLEKVQKSLNPQNTHLDPLRPSKGNKWIVLFVVPDTRGASFRKQKIKGAEKVGHWNEKTSQYVLTLSEEEVFRSK</sequence>
<protein>
    <recommendedName>
        <fullName evidence="6">Crinkler effector protein N-terminal domain-containing protein</fullName>
    </recommendedName>
</protein>
<dbReference type="InterPro" id="IPR052980">
    <property type="entry name" value="Crinkler_effector"/>
</dbReference>
<dbReference type="OrthoDB" id="2304312at2759"/>
<dbReference type="InParanoid" id="A0A0C2X138"/>
<evidence type="ECO:0000256" key="3">
    <source>
        <dbReference type="ARBA" id="ARBA00022525"/>
    </source>
</evidence>
<feature type="region of interest" description="Disordered" evidence="4">
    <location>
        <begin position="247"/>
        <end position="307"/>
    </location>
</feature>
<dbReference type="Pfam" id="PF20147">
    <property type="entry name" value="Crinkler"/>
    <property type="match status" value="1"/>
</dbReference>